<gene>
    <name evidence="1" type="ORF">TNCT_699141</name>
</gene>
<evidence type="ECO:0000313" key="1">
    <source>
        <dbReference type="EMBL" id="GFQ91553.1"/>
    </source>
</evidence>
<protein>
    <submittedName>
        <fullName evidence="1">Uncharacterized protein</fullName>
    </submittedName>
</protein>
<reference evidence="1" key="1">
    <citation type="submission" date="2020-07" db="EMBL/GenBank/DDBJ databases">
        <title>Multicomponent nature underlies the extraordinary mechanical properties of spider dragline silk.</title>
        <authorList>
            <person name="Kono N."/>
            <person name="Nakamura H."/>
            <person name="Mori M."/>
            <person name="Yoshida Y."/>
            <person name="Ohtoshi R."/>
            <person name="Malay A.D."/>
            <person name="Moran D.A.P."/>
            <person name="Tomita M."/>
            <person name="Numata K."/>
            <person name="Arakawa K."/>
        </authorList>
    </citation>
    <scope>NUCLEOTIDE SEQUENCE</scope>
</reference>
<accession>A0A8X6FYI1</accession>
<comment type="caution">
    <text evidence="1">The sequence shown here is derived from an EMBL/GenBank/DDBJ whole genome shotgun (WGS) entry which is preliminary data.</text>
</comment>
<sequence length="82" mass="8920">MSLSFLPHQGTMVTALIVCTDADAILLSVLATCSSFCSSLRKRDVSIHARNDGKILHCVLYIPTGFIGENQEIPGWPRSCRG</sequence>
<organism evidence="1 2">
    <name type="scientific">Trichonephila clavata</name>
    <name type="common">Joro spider</name>
    <name type="synonym">Nephila clavata</name>
    <dbReference type="NCBI Taxonomy" id="2740835"/>
    <lineage>
        <taxon>Eukaryota</taxon>
        <taxon>Metazoa</taxon>
        <taxon>Ecdysozoa</taxon>
        <taxon>Arthropoda</taxon>
        <taxon>Chelicerata</taxon>
        <taxon>Arachnida</taxon>
        <taxon>Araneae</taxon>
        <taxon>Araneomorphae</taxon>
        <taxon>Entelegynae</taxon>
        <taxon>Araneoidea</taxon>
        <taxon>Nephilidae</taxon>
        <taxon>Trichonephila</taxon>
    </lineage>
</organism>
<dbReference type="Proteomes" id="UP000887116">
    <property type="component" value="Unassembled WGS sequence"/>
</dbReference>
<evidence type="ECO:0000313" key="2">
    <source>
        <dbReference type="Proteomes" id="UP000887116"/>
    </source>
</evidence>
<dbReference type="EMBL" id="BMAO01023876">
    <property type="protein sequence ID" value="GFQ91553.1"/>
    <property type="molecule type" value="Genomic_DNA"/>
</dbReference>
<keyword evidence="2" id="KW-1185">Reference proteome</keyword>
<name>A0A8X6FYI1_TRICU</name>
<proteinExistence type="predicted"/>
<dbReference type="AlphaFoldDB" id="A0A8X6FYI1"/>